<dbReference type="OrthoDB" id="1804088at2"/>
<dbReference type="KEGG" id="emi:Emin_0956"/>
<dbReference type="RefSeq" id="WP_012415124.1">
    <property type="nucleotide sequence ID" value="NC_010644.1"/>
</dbReference>
<dbReference type="HOGENOM" id="CLU_380722_0_0_0"/>
<proteinExistence type="predicted"/>
<protein>
    <submittedName>
        <fullName evidence="2">Uncharacterized protein</fullName>
    </submittedName>
</protein>
<gene>
    <name evidence="2" type="ordered locus">Emin_0956</name>
</gene>
<evidence type="ECO:0000313" key="3">
    <source>
        <dbReference type="Proteomes" id="UP000001029"/>
    </source>
</evidence>
<organism evidence="2 3">
    <name type="scientific">Elusimicrobium minutum (strain Pei191)</name>
    <dbReference type="NCBI Taxonomy" id="445932"/>
    <lineage>
        <taxon>Bacteria</taxon>
        <taxon>Pseudomonadati</taxon>
        <taxon>Elusimicrobiota</taxon>
        <taxon>Elusimicrobia</taxon>
        <taxon>Elusimicrobiales</taxon>
        <taxon>Elusimicrobiaceae</taxon>
        <taxon>Elusimicrobium</taxon>
    </lineage>
</organism>
<keyword evidence="3" id="KW-1185">Reference proteome</keyword>
<feature type="compositionally biased region" description="Pro residues" evidence="1">
    <location>
        <begin position="418"/>
        <end position="431"/>
    </location>
</feature>
<sequence>MKIGPFEINFKKGNKNEAIITSHSTASGTDSPKYGNSNEPLTILRGSAGVNVYERMRKGDTTIKSILSCISSPIQGATWNIRSQSEERVDMDRAALMYKYFWEEADTTFYKLLSTFLTMLPFGFAVFEKVWKMVEIDGQQIQVIDLQFRPQVTIADIDLEKRQIKQSVKGKEYFIPFEDLIFFVFDQEGEDYWGNSLLRPSYEVHKIKRNQLRNWDSAGNKANTGIFHFKVDEKSADPKSQDYKNLEAISVAVAEDKSVGMITSNKVDLNVIYPQANVAFYKETVFSMDAQMRDSVLANFLSLGSTGTGSYSVGETQYKMFMRSEQAVVNYIEEVFNKEILKAICLVNWGPMDYYPELICNNFNRDEILANLDKINQFIVNGTISTTPQDEQDIRYKLGMRELTDEEMNENIEKQKKNPPPTPPVPPSEPPAEPELEDDEEREFPPAVKNLKNAKTDEWVEGVNMYVNDLTRFMRGQLLVLSEKIVYKTRRHLETKGANGIADMLDNISYAEYQSLLKRKIGWLCSQGWFWAEEYTKANGVQSKHKQYSKDKGIPEEEWKDIPIPLRAFVSNTANVLSENQYKKLKSSVVYAVTNNANSGLSIDNIIAKVGLALDDYTEGNAIELDADMTVVQAVNTSESAYYKDSLNDGDIAYFVYVLGNAHEHTDYCLTLDGRAFTPFGTEYGMIFPPKHFGCTAHLVPVFWYPGIVMPDDIDNLSGVDLNFQQF</sequence>
<name>B2KDB3_ELUMP</name>
<feature type="region of interest" description="Disordered" evidence="1">
    <location>
        <begin position="409"/>
        <end position="448"/>
    </location>
</feature>
<dbReference type="AlphaFoldDB" id="B2KDB3"/>
<evidence type="ECO:0000256" key="1">
    <source>
        <dbReference type="SAM" id="MobiDB-lite"/>
    </source>
</evidence>
<feature type="compositionally biased region" description="Acidic residues" evidence="1">
    <location>
        <begin position="432"/>
        <end position="442"/>
    </location>
</feature>
<dbReference type="STRING" id="445932.Emin_0956"/>
<reference evidence="2 3" key="1">
    <citation type="journal article" date="2009" name="Appl. Environ. Microbiol.">
        <title>Genomic analysis of 'Elusimicrobium minutum,' the first cultivated representative of the phylum 'Elusimicrobia' (formerly termite group 1).</title>
        <authorList>
            <person name="Herlemann D.P.R."/>
            <person name="Geissinger O."/>
            <person name="Ikeda-Ohtsubo W."/>
            <person name="Kunin V."/>
            <person name="Sun H."/>
            <person name="Lapidus A."/>
            <person name="Hugenholtz P."/>
            <person name="Brune A."/>
        </authorList>
    </citation>
    <scope>NUCLEOTIDE SEQUENCE [LARGE SCALE GENOMIC DNA]</scope>
    <source>
        <strain evidence="2 3">Pei191</strain>
    </source>
</reference>
<dbReference type="InterPro" id="IPR009279">
    <property type="entry name" value="Portal_Mu"/>
</dbReference>
<dbReference type="Proteomes" id="UP000001029">
    <property type="component" value="Chromosome"/>
</dbReference>
<evidence type="ECO:0000313" key="2">
    <source>
        <dbReference type="EMBL" id="ACC98509.1"/>
    </source>
</evidence>
<dbReference type="EMBL" id="CP001055">
    <property type="protein sequence ID" value="ACC98509.1"/>
    <property type="molecule type" value="Genomic_DNA"/>
</dbReference>
<accession>B2KDB3</accession>
<dbReference type="Pfam" id="PF06074">
    <property type="entry name" value="Portal_Mu"/>
    <property type="match status" value="1"/>
</dbReference>